<dbReference type="EMBL" id="CP034210">
    <property type="protein sequence ID" value="QBZ65329.1"/>
    <property type="molecule type" value="Genomic_DNA"/>
</dbReference>
<comment type="subcellular location">
    <subcellularLocation>
        <location evidence="1">Membrane</location>
        <topology evidence="1">Multi-pass membrane protein</topology>
    </subcellularLocation>
</comment>
<dbReference type="AlphaFoldDB" id="A0A4P7NSM8"/>
<dbReference type="PANTHER" id="PTHR23506">
    <property type="entry name" value="GH10249P"/>
    <property type="match status" value="1"/>
</dbReference>
<dbReference type="CDD" id="cd17325">
    <property type="entry name" value="MFS_MdtG_SLC18_like"/>
    <property type="match status" value="1"/>
</dbReference>
<dbReference type="InterPro" id="IPR050930">
    <property type="entry name" value="MFS_Vesicular_Transporter"/>
</dbReference>
<keyword evidence="5" id="KW-0472">Membrane</keyword>
<reference evidence="6 7" key="1">
    <citation type="journal article" date="2019" name="Mol. Biol. Evol.">
        <title>Blast fungal genomes show frequent chromosomal changes, gene gains and losses, and effector gene turnover.</title>
        <authorList>
            <person name="Gomez Luciano L.B."/>
            <person name="Jason Tsai I."/>
            <person name="Chuma I."/>
            <person name="Tosa Y."/>
            <person name="Chen Y.H."/>
            <person name="Li J.Y."/>
            <person name="Li M.Y."/>
            <person name="Jade Lu M.Y."/>
            <person name="Nakayashiki H."/>
            <person name="Li W.H."/>
        </authorList>
    </citation>
    <scope>NUCLEOTIDE SEQUENCE [LARGE SCALE GENOMIC DNA]</scope>
    <source>
        <strain evidence="6">MZ5-1-6</strain>
    </source>
</reference>
<dbReference type="Proteomes" id="UP000294847">
    <property type="component" value="Chromosome 7"/>
</dbReference>
<evidence type="ECO:0000256" key="3">
    <source>
        <dbReference type="ARBA" id="ARBA00022692"/>
    </source>
</evidence>
<evidence type="ECO:0000313" key="7">
    <source>
        <dbReference type="Proteomes" id="UP000294847"/>
    </source>
</evidence>
<evidence type="ECO:0000256" key="4">
    <source>
        <dbReference type="ARBA" id="ARBA00022989"/>
    </source>
</evidence>
<dbReference type="GO" id="GO:0016020">
    <property type="term" value="C:membrane"/>
    <property type="evidence" value="ECO:0007669"/>
    <property type="project" value="UniProtKB-SubCell"/>
</dbReference>
<dbReference type="SUPFAM" id="SSF103473">
    <property type="entry name" value="MFS general substrate transporter"/>
    <property type="match status" value="1"/>
</dbReference>
<evidence type="ECO:0000313" key="6">
    <source>
        <dbReference type="EMBL" id="QBZ65329.1"/>
    </source>
</evidence>
<protein>
    <submittedName>
        <fullName evidence="6">Uncharacterized protein</fullName>
    </submittedName>
</protein>
<dbReference type="InterPro" id="IPR036259">
    <property type="entry name" value="MFS_trans_sf"/>
</dbReference>
<dbReference type="Pfam" id="PF07690">
    <property type="entry name" value="MFS_1"/>
    <property type="match status" value="1"/>
</dbReference>
<gene>
    <name evidence="6" type="ORF">PoMZ_12287</name>
</gene>
<evidence type="ECO:0000256" key="2">
    <source>
        <dbReference type="ARBA" id="ARBA00022448"/>
    </source>
</evidence>
<dbReference type="Gene3D" id="1.20.1250.20">
    <property type="entry name" value="MFS general substrate transporter like domains"/>
    <property type="match status" value="2"/>
</dbReference>
<evidence type="ECO:0000256" key="5">
    <source>
        <dbReference type="ARBA" id="ARBA00023136"/>
    </source>
</evidence>
<dbReference type="InterPro" id="IPR020846">
    <property type="entry name" value="MFS_dom"/>
</dbReference>
<keyword evidence="3" id="KW-0812">Transmembrane</keyword>
<name>A0A4P7NSM8_PYROR</name>
<dbReference type="GO" id="GO:0022857">
    <property type="term" value="F:transmembrane transporter activity"/>
    <property type="evidence" value="ECO:0007669"/>
    <property type="project" value="InterPro"/>
</dbReference>
<keyword evidence="4" id="KW-1133">Transmembrane helix</keyword>
<dbReference type="PANTHER" id="PTHR23506:SF37">
    <property type="entry name" value="MAJOR FACILITATOR SUPERFAMILY (MFS) PROFILE DOMAIN-CONTAINING PROTEIN"/>
    <property type="match status" value="1"/>
</dbReference>
<sequence>MEVANLKRPFGLEWRSSTTFIVSTVAVGLFTDLFLYGLVVPALPFMLSDRFNLPADEVQSQVSTLLAVYAGASVIISPVVGIITDRLSSRKSPFLVGVASLFGATVLLMLGRTMPLLLAARVLQGTSAALVWTTGMALCVETVGANNLGRTLGSIFGCITFGTLVAPMLGGVLYDKGGNAALFGLAFALLAVDFSMRALVIERKTAMQYDAVGAENDTSDASGPGAHDSGGADGQEEAQRTEEQSLLLRTQDKQYKEEYKLAPELPRIVRAIPILSCLGSTRLLASLLIGFFQALVVGSIDATVPLVSRDYYDFTSLNAGLMFLPIGITNLIFGPILGWCVDRLGTKMMATLLYTYLVPVMAALRLAAPGGPSEVAVFAVLLGLAGIGLAGMAAPALVEGGKVVHLYHQANPEFYGDYGPYAQLYSLFNTAYSLGLAVGPLLGGSLKQAIGYGNMNSVLAGLCGVTALVCYMFLGERSSRRH</sequence>
<evidence type="ECO:0000256" key="1">
    <source>
        <dbReference type="ARBA" id="ARBA00004141"/>
    </source>
</evidence>
<dbReference type="PROSITE" id="PS50850">
    <property type="entry name" value="MFS"/>
    <property type="match status" value="1"/>
</dbReference>
<accession>A0A4P7NSM8</accession>
<organism evidence="6 7">
    <name type="scientific">Pyricularia oryzae</name>
    <name type="common">Rice blast fungus</name>
    <name type="synonym">Magnaporthe oryzae</name>
    <dbReference type="NCBI Taxonomy" id="318829"/>
    <lineage>
        <taxon>Eukaryota</taxon>
        <taxon>Fungi</taxon>
        <taxon>Dikarya</taxon>
        <taxon>Ascomycota</taxon>
        <taxon>Pezizomycotina</taxon>
        <taxon>Sordariomycetes</taxon>
        <taxon>Sordariomycetidae</taxon>
        <taxon>Magnaporthales</taxon>
        <taxon>Pyriculariaceae</taxon>
        <taxon>Pyricularia</taxon>
    </lineage>
</organism>
<dbReference type="InterPro" id="IPR011701">
    <property type="entry name" value="MFS"/>
</dbReference>
<keyword evidence="2" id="KW-0813">Transport</keyword>
<proteinExistence type="predicted"/>